<evidence type="ECO:0000256" key="4">
    <source>
        <dbReference type="ARBA" id="ARBA00022692"/>
    </source>
</evidence>
<keyword evidence="5 8" id="KW-1133">Transmembrane helix</keyword>
<feature type="transmembrane region" description="Helical" evidence="8">
    <location>
        <begin position="413"/>
        <end position="437"/>
    </location>
</feature>
<name>A0A367ZKQ3_9BACT</name>
<dbReference type="PRINTS" id="PR01434">
    <property type="entry name" value="NADHDHGNASE5"/>
</dbReference>
<feature type="transmembrane region" description="Helical" evidence="8">
    <location>
        <begin position="79"/>
        <end position="100"/>
    </location>
</feature>
<gene>
    <name evidence="11" type="ORF">OZSIB_1989</name>
</gene>
<comment type="subcellular location">
    <subcellularLocation>
        <location evidence="1">Cell membrane</location>
        <topology evidence="1">Multi-pass membrane protein</topology>
    </subcellularLocation>
    <subcellularLocation>
        <location evidence="7">Membrane</location>
        <topology evidence="7">Multi-pass membrane protein</topology>
    </subcellularLocation>
</comment>
<dbReference type="InterPro" id="IPR001516">
    <property type="entry name" value="Proton_antipo_N"/>
</dbReference>
<feature type="transmembrane region" description="Helical" evidence="8">
    <location>
        <begin position="209"/>
        <end position="233"/>
    </location>
</feature>
<feature type="transmembrane region" description="Helical" evidence="8">
    <location>
        <begin position="484"/>
        <end position="513"/>
    </location>
</feature>
<dbReference type="EMBL" id="QOQW01000030">
    <property type="protein sequence ID" value="RCK77951.1"/>
    <property type="molecule type" value="Genomic_DNA"/>
</dbReference>
<accession>A0A367ZKQ3</accession>
<organism evidence="11 12">
    <name type="scientific">Candidatus Ozemobacter sibiricus</name>
    <dbReference type="NCBI Taxonomy" id="2268124"/>
    <lineage>
        <taxon>Bacteria</taxon>
        <taxon>Candidatus Ozemobacteria</taxon>
        <taxon>Candidatus Ozemobacterales</taxon>
        <taxon>Candidatus Ozemobacteraceae</taxon>
        <taxon>Candidatus Ozemobacter</taxon>
    </lineage>
</organism>
<dbReference type="AlphaFoldDB" id="A0A367ZKQ3"/>
<sequence>MTWYHWLPVLMIASSAGPAVAIFFLEEESHGWRTLWNMLGAVVKILLLGVLFYEVHLGRTIAFHVPLLPGLTFKLHADALSLLFAGLSTGLWFLTTIYAIGYLEHSPHRSRFFGFFSLCVSTTIGIAMAGNLITLLIFYEFLSLTTWPLVVHRGNRTSITAGHRYLVYTLGGGALLLIGVVWLQTLVGEIDFVARGGLAALPPETHADLRLIFAMLVLGFGVKAALVPLHGWLPHAMVAPAPVSALLHAVAVVKAGAFGIVRVVYDIFGIEFCERLGVLEPLAGLAAFTILFGSWRALAQDDLKRRLAYSTVSQVSYIVLGAAVFGPKATIGGIVHLVHQGLMKITLFFCAGNFAEELGLHRVSELDGVGRRMPWTMVAFTVGALGMIGVPPIAGFVSKWYLGWGALEAGMPWVIAVLALSSLLNAAYFLPILYAGWFGQRTTPWPAPQGHVPDGIVAPGPASHRSADSPCPRWLSVAAGETSLLLLAPALATAALSLLAGILAGSSFSPLYWARFIMMGEY</sequence>
<dbReference type="PANTHER" id="PTHR42703:SF1">
    <property type="entry name" value="NA(+)_H(+) ANTIPORTER SUBUNIT D1"/>
    <property type="match status" value="1"/>
</dbReference>
<protein>
    <submittedName>
        <fullName evidence="11">Monovalent cation/H+ antiporter subunit D</fullName>
    </submittedName>
</protein>
<evidence type="ECO:0000313" key="11">
    <source>
        <dbReference type="EMBL" id="RCK77951.1"/>
    </source>
</evidence>
<feature type="transmembrane region" description="Helical" evidence="8">
    <location>
        <begin position="34"/>
        <end position="53"/>
    </location>
</feature>
<evidence type="ECO:0000313" key="12">
    <source>
        <dbReference type="Proteomes" id="UP000252355"/>
    </source>
</evidence>
<dbReference type="InterPro" id="IPR001750">
    <property type="entry name" value="ND/Mrp_TM"/>
</dbReference>
<proteinExistence type="inferred from homology"/>
<evidence type="ECO:0000256" key="8">
    <source>
        <dbReference type="SAM" id="Phobius"/>
    </source>
</evidence>
<evidence type="ECO:0000256" key="1">
    <source>
        <dbReference type="ARBA" id="ARBA00004651"/>
    </source>
</evidence>
<feature type="transmembrane region" description="Helical" evidence="8">
    <location>
        <begin position="277"/>
        <end position="295"/>
    </location>
</feature>
<feature type="transmembrane region" description="Helical" evidence="8">
    <location>
        <begin position="165"/>
        <end position="188"/>
    </location>
</feature>
<feature type="transmembrane region" description="Helical" evidence="8">
    <location>
        <begin position="112"/>
        <end position="139"/>
    </location>
</feature>
<evidence type="ECO:0000256" key="6">
    <source>
        <dbReference type="ARBA" id="ARBA00023136"/>
    </source>
</evidence>
<reference evidence="11 12" key="1">
    <citation type="submission" date="2018-05" db="EMBL/GenBank/DDBJ databases">
        <title>A metagenomic window into the 2 km-deep terrestrial subsurface aquifer revealed taxonomically and functionally diverse microbial community comprising novel uncultured bacterial lineages.</title>
        <authorList>
            <person name="Kadnikov V.V."/>
            <person name="Mardanov A.V."/>
            <person name="Beletsky A.V."/>
            <person name="Banks D."/>
            <person name="Pimenov N.V."/>
            <person name="Frank Y.A."/>
            <person name="Karnachuk O.V."/>
            <person name="Ravin N.V."/>
        </authorList>
    </citation>
    <scope>NUCLEOTIDE SEQUENCE [LARGE SCALE GENOMIC DNA]</scope>
    <source>
        <strain evidence="11">BY5</strain>
    </source>
</reference>
<evidence type="ECO:0000259" key="9">
    <source>
        <dbReference type="Pfam" id="PF00361"/>
    </source>
</evidence>
<feature type="domain" description="NADH-Ubiquinone oxidoreductase (complex I) chain 5 N-terminal" evidence="10">
    <location>
        <begin position="71"/>
        <end position="113"/>
    </location>
</feature>
<evidence type="ECO:0000256" key="7">
    <source>
        <dbReference type="RuleBase" id="RU000320"/>
    </source>
</evidence>
<comment type="similarity">
    <text evidence="2">Belongs to the CPA3 antiporters (TC 2.A.63) subunit D family.</text>
</comment>
<feature type="domain" description="NADH:quinone oxidoreductase/Mrp antiporter transmembrane" evidence="9">
    <location>
        <begin position="129"/>
        <end position="423"/>
    </location>
</feature>
<dbReference type="Pfam" id="PF00361">
    <property type="entry name" value="Proton_antipo_M"/>
    <property type="match status" value="1"/>
</dbReference>
<comment type="caution">
    <text evidence="11">The sequence shown here is derived from an EMBL/GenBank/DDBJ whole genome shotgun (WGS) entry which is preliminary data.</text>
</comment>
<evidence type="ECO:0000256" key="2">
    <source>
        <dbReference type="ARBA" id="ARBA00005346"/>
    </source>
</evidence>
<dbReference type="Proteomes" id="UP000252355">
    <property type="component" value="Unassembled WGS sequence"/>
</dbReference>
<keyword evidence="6 8" id="KW-0472">Membrane</keyword>
<dbReference type="Pfam" id="PF00662">
    <property type="entry name" value="Proton_antipo_N"/>
    <property type="match status" value="1"/>
</dbReference>
<keyword evidence="4 7" id="KW-0812">Transmembrane</keyword>
<feature type="transmembrane region" description="Helical" evidence="8">
    <location>
        <begin position="245"/>
        <end position="265"/>
    </location>
</feature>
<evidence type="ECO:0000256" key="3">
    <source>
        <dbReference type="ARBA" id="ARBA00022475"/>
    </source>
</evidence>
<evidence type="ECO:0000256" key="5">
    <source>
        <dbReference type="ARBA" id="ARBA00022989"/>
    </source>
</evidence>
<evidence type="ECO:0000259" key="10">
    <source>
        <dbReference type="Pfam" id="PF00662"/>
    </source>
</evidence>
<feature type="transmembrane region" description="Helical" evidence="8">
    <location>
        <begin position="6"/>
        <end position="25"/>
    </location>
</feature>
<keyword evidence="3" id="KW-1003">Cell membrane</keyword>
<dbReference type="PANTHER" id="PTHR42703">
    <property type="entry name" value="NADH DEHYDROGENASE"/>
    <property type="match status" value="1"/>
</dbReference>
<feature type="transmembrane region" description="Helical" evidence="8">
    <location>
        <begin position="375"/>
        <end position="401"/>
    </location>
</feature>
<dbReference type="GO" id="GO:0005886">
    <property type="term" value="C:plasma membrane"/>
    <property type="evidence" value="ECO:0007669"/>
    <property type="project" value="UniProtKB-SubCell"/>
</dbReference>
<dbReference type="InterPro" id="IPR050586">
    <property type="entry name" value="CPA3_Na-H_Antiporter_D"/>
</dbReference>